<dbReference type="PANTHER" id="PTHR43481:SF4">
    <property type="entry name" value="GLYCEROL-1-PHOSPHATE PHOSPHOHYDROLASE 1-RELATED"/>
    <property type="match status" value="1"/>
</dbReference>
<name>A0A8J7WTL0_9ACTN</name>
<evidence type="ECO:0000313" key="2">
    <source>
        <dbReference type="Proteomes" id="UP000677913"/>
    </source>
</evidence>
<dbReference type="InterPro" id="IPR051806">
    <property type="entry name" value="HAD-like_SPP"/>
</dbReference>
<dbReference type="InterPro" id="IPR041492">
    <property type="entry name" value="HAD_2"/>
</dbReference>
<dbReference type="Gene3D" id="1.10.150.240">
    <property type="entry name" value="Putative phosphatase, domain 2"/>
    <property type="match status" value="1"/>
</dbReference>
<gene>
    <name evidence="1" type="ORF">KGA66_17995</name>
</gene>
<keyword evidence="2" id="KW-1185">Reference proteome</keyword>
<dbReference type="SFLD" id="SFLDG01129">
    <property type="entry name" value="C1.5:_HAD__Beta-PGM__Phosphata"/>
    <property type="match status" value="1"/>
</dbReference>
<dbReference type="InterPro" id="IPR036412">
    <property type="entry name" value="HAD-like_sf"/>
</dbReference>
<proteinExistence type="predicted"/>
<dbReference type="AlphaFoldDB" id="A0A8J7WTL0"/>
<dbReference type="Proteomes" id="UP000677913">
    <property type="component" value="Unassembled WGS sequence"/>
</dbReference>
<dbReference type="PANTHER" id="PTHR43481">
    <property type="entry name" value="FRUCTOSE-1-PHOSPHATE PHOSPHATASE"/>
    <property type="match status" value="1"/>
</dbReference>
<dbReference type="InterPro" id="IPR023214">
    <property type="entry name" value="HAD_sf"/>
</dbReference>
<dbReference type="SFLD" id="SFLDS00003">
    <property type="entry name" value="Haloacid_Dehalogenase"/>
    <property type="match status" value="1"/>
</dbReference>
<dbReference type="Gene3D" id="3.40.50.1000">
    <property type="entry name" value="HAD superfamily/HAD-like"/>
    <property type="match status" value="1"/>
</dbReference>
<dbReference type="SUPFAM" id="SSF56784">
    <property type="entry name" value="HAD-like"/>
    <property type="match status" value="1"/>
</dbReference>
<dbReference type="Pfam" id="PF13419">
    <property type="entry name" value="HAD_2"/>
    <property type="match status" value="1"/>
</dbReference>
<accession>A0A8J7WTL0</accession>
<dbReference type="NCBIfam" id="TIGR01509">
    <property type="entry name" value="HAD-SF-IA-v3"/>
    <property type="match status" value="1"/>
</dbReference>
<dbReference type="InterPro" id="IPR023198">
    <property type="entry name" value="PGP-like_dom2"/>
</dbReference>
<evidence type="ECO:0000313" key="1">
    <source>
        <dbReference type="EMBL" id="MBS2964954.1"/>
    </source>
</evidence>
<comment type="caution">
    <text evidence="1">The sequence shown here is derived from an EMBL/GenBank/DDBJ whole genome shotgun (WGS) entry which is preliminary data.</text>
</comment>
<dbReference type="RefSeq" id="WP_211469315.1">
    <property type="nucleotide sequence ID" value="NZ_JAGSXH010000065.1"/>
</dbReference>
<dbReference type="EMBL" id="JAGSXH010000065">
    <property type="protein sequence ID" value="MBS2964954.1"/>
    <property type="molecule type" value="Genomic_DNA"/>
</dbReference>
<sequence length="213" mass="22217">MIQRFAADMLAQAGALIVDYDGTFADTSVARQTALARALASHGSELDPEWYRARIGLSIGDLLDELPDASRLDRDAIIAASRSQLLGCLDSIEPVPAVLDLVRLAVEHRIPCAIASGTTGALVHPGLDALGHTGLFAAVVVREDVARGKPAPDLFLTAADRLGIPAARGLAVDDAPQGIEAARRARMRVLTLHSGLLARVPNDAAHAIAGGDS</sequence>
<dbReference type="GO" id="GO:0050308">
    <property type="term" value="F:sugar-phosphatase activity"/>
    <property type="evidence" value="ECO:0007669"/>
    <property type="project" value="TreeGrafter"/>
</dbReference>
<protein>
    <submittedName>
        <fullName evidence="1">HAD family phosphatase</fullName>
    </submittedName>
</protein>
<dbReference type="InterPro" id="IPR006439">
    <property type="entry name" value="HAD-SF_hydro_IA"/>
</dbReference>
<organism evidence="1 2">
    <name type="scientific">Actinocrinis puniceicyclus</name>
    <dbReference type="NCBI Taxonomy" id="977794"/>
    <lineage>
        <taxon>Bacteria</taxon>
        <taxon>Bacillati</taxon>
        <taxon>Actinomycetota</taxon>
        <taxon>Actinomycetes</taxon>
        <taxon>Catenulisporales</taxon>
        <taxon>Actinospicaceae</taxon>
        <taxon>Actinocrinis</taxon>
    </lineage>
</organism>
<reference evidence="1" key="1">
    <citation type="submission" date="2021-04" db="EMBL/GenBank/DDBJ databases">
        <title>Genome based classification of Actinospica acidithermotolerans sp. nov., an actinobacterium isolated from an Indonesian hot spring.</title>
        <authorList>
            <person name="Kusuma A.B."/>
            <person name="Putra K.E."/>
            <person name="Nafisah S."/>
            <person name="Loh J."/>
            <person name="Nouioui I."/>
            <person name="Goodfellow M."/>
        </authorList>
    </citation>
    <scope>NUCLEOTIDE SEQUENCE</scope>
    <source>
        <strain evidence="1">DSM 45618</strain>
    </source>
</reference>